<dbReference type="GO" id="GO:0005829">
    <property type="term" value="C:cytosol"/>
    <property type="evidence" value="ECO:0007669"/>
    <property type="project" value="TreeGrafter"/>
</dbReference>
<dbReference type="GO" id="GO:0008652">
    <property type="term" value="P:amino acid biosynthetic process"/>
    <property type="evidence" value="ECO:0007669"/>
    <property type="project" value="UniProtKB-KW"/>
</dbReference>
<name>A0A1H4FGF8_9BACI</name>
<dbReference type="RefSeq" id="WP_093045526.1">
    <property type="nucleotide sequence ID" value="NZ_FNQR01000011.1"/>
</dbReference>
<dbReference type="EC" id="1.1.1.25" evidence="2 8"/>
<dbReference type="OrthoDB" id="9792692at2"/>
<dbReference type="EMBL" id="FNQR01000011">
    <property type="protein sequence ID" value="SEA95910.1"/>
    <property type="molecule type" value="Genomic_DNA"/>
</dbReference>
<comment type="function">
    <text evidence="8">Involved in the biosynthesis of the chorismate, which leads to the biosynthesis of aromatic amino acids. Catalyzes the reversible NADPH linked reduction of 3-dehydroshikimate (DHSA) to yield shikimate (SA).</text>
</comment>
<keyword evidence="6 8" id="KW-0057">Aromatic amino acid biosynthesis</keyword>
<comment type="subunit">
    <text evidence="8">Homodimer.</text>
</comment>
<dbReference type="Pfam" id="PF18317">
    <property type="entry name" value="SDH_C"/>
    <property type="match status" value="1"/>
</dbReference>
<evidence type="ECO:0000256" key="7">
    <source>
        <dbReference type="ARBA" id="ARBA00049442"/>
    </source>
</evidence>
<feature type="binding site" evidence="8">
    <location>
        <position position="76"/>
    </location>
    <ligand>
        <name>NADP(+)</name>
        <dbReference type="ChEBI" id="CHEBI:58349"/>
    </ligand>
</feature>
<dbReference type="GO" id="GO:0004764">
    <property type="term" value="F:shikimate 3-dehydrogenase (NADP+) activity"/>
    <property type="evidence" value="ECO:0007669"/>
    <property type="project" value="UniProtKB-UniRule"/>
</dbReference>
<dbReference type="PANTHER" id="PTHR21089">
    <property type="entry name" value="SHIKIMATE DEHYDROGENASE"/>
    <property type="match status" value="1"/>
</dbReference>
<dbReference type="InterPro" id="IPR046346">
    <property type="entry name" value="Aminoacid_DH-like_N_sf"/>
</dbReference>
<keyword evidence="5 8" id="KW-0560">Oxidoreductase</keyword>
<evidence type="ECO:0000313" key="13">
    <source>
        <dbReference type="Proteomes" id="UP000198584"/>
    </source>
</evidence>
<dbReference type="InterPro" id="IPR011342">
    <property type="entry name" value="Shikimate_DH"/>
</dbReference>
<feature type="binding site" evidence="8">
    <location>
        <position position="220"/>
    </location>
    <ligand>
        <name>shikimate</name>
        <dbReference type="ChEBI" id="CHEBI:36208"/>
    </ligand>
</feature>
<evidence type="ECO:0000256" key="1">
    <source>
        <dbReference type="ARBA" id="ARBA00004871"/>
    </source>
</evidence>
<dbReference type="NCBIfam" id="TIGR00507">
    <property type="entry name" value="aroE"/>
    <property type="match status" value="1"/>
</dbReference>
<evidence type="ECO:0000256" key="6">
    <source>
        <dbReference type="ARBA" id="ARBA00023141"/>
    </source>
</evidence>
<dbReference type="HAMAP" id="MF_00222">
    <property type="entry name" value="Shikimate_DH_AroE"/>
    <property type="match status" value="1"/>
</dbReference>
<feature type="binding site" evidence="8">
    <location>
        <position position="218"/>
    </location>
    <ligand>
        <name>NADP(+)</name>
        <dbReference type="ChEBI" id="CHEBI:58349"/>
    </ligand>
</feature>
<organism evidence="12 13">
    <name type="scientific">Thalassobacillus cyri</name>
    <dbReference type="NCBI Taxonomy" id="571932"/>
    <lineage>
        <taxon>Bacteria</taxon>
        <taxon>Bacillati</taxon>
        <taxon>Bacillota</taxon>
        <taxon>Bacilli</taxon>
        <taxon>Bacillales</taxon>
        <taxon>Bacillaceae</taxon>
        <taxon>Thalassobacillus</taxon>
    </lineage>
</organism>
<dbReference type="GO" id="GO:0009423">
    <property type="term" value="P:chorismate biosynthetic process"/>
    <property type="evidence" value="ECO:0007669"/>
    <property type="project" value="UniProtKB-UniRule"/>
</dbReference>
<feature type="binding site" evidence="8">
    <location>
        <position position="85"/>
    </location>
    <ligand>
        <name>shikimate</name>
        <dbReference type="ChEBI" id="CHEBI:36208"/>
    </ligand>
</feature>
<dbReference type="GO" id="GO:0019632">
    <property type="term" value="P:shikimate metabolic process"/>
    <property type="evidence" value="ECO:0007669"/>
    <property type="project" value="InterPro"/>
</dbReference>
<evidence type="ECO:0000313" key="12">
    <source>
        <dbReference type="EMBL" id="SEA95910.1"/>
    </source>
</evidence>
<evidence type="ECO:0000256" key="3">
    <source>
        <dbReference type="ARBA" id="ARBA00022605"/>
    </source>
</evidence>
<dbReference type="InterPro" id="IPR013708">
    <property type="entry name" value="Shikimate_DH-bd_N"/>
</dbReference>
<sequence length="277" mass="30449">MKLGLIGNPIKHSLSPWIHNQLLKQANIPGEYNLYELEPGSFAAQMELLKKEGLAGFNVTVPFKQKIMMELDAVDEQAKLIGAVNTVKIENGQWKGFNTDGKGFLNSLRVKYPDICNADRKVLILGAGGAAKGIFHTLVHAGFENIDIANRTTDRVKEMTKSNDTSDGAGIITLADAEQRVADYDLIIQTTTVGMKPHEEQQIISLDNIREGTVVSDIVYQPLMTAFLKEAAESGARIHQGHEMLLYQAVYAFEIWTGTSLDEHGLLEALEAQLKGA</sequence>
<dbReference type="InterPro" id="IPR036291">
    <property type="entry name" value="NAD(P)-bd_dom_sf"/>
</dbReference>
<dbReference type="UniPathway" id="UPA00053">
    <property type="reaction ID" value="UER00087"/>
</dbReference>
<feature type="binding site" evidence="8">
    <location>
        <position position="100"/>
    </location>
    <ligand>
        <name>shikimate</name>
        <dbReference type="ChEBI" id="CHEBI:36208"/>
    </ligand>
</feature>
<keyword evidence="4 8" id="KW-0521">NADP</keyword>
<comment type="similarity">
    <text evidence="8">Belongs to the shikimate dehydrogenase family.</text>
</comment>
<accession>A0A1H4FGF8</accession>
<feature type="domain" description="Quinate/shikimate 5-dehydrogenase/glutamyl-tRNA reductase" evidence="9">
    <location>
        <begin position="118"/>
        <end position="194"/>
    </location>
</feature>
<evidence type="ECO:0000256" key="4">
    <source>
        <dbReference type="ARBA" id="ARBA00022857"/>
    </source>
</evidence>
<dbReference type="STRING" id="571932.SAMN05421743_11177"/>
<gene>
    <name evidence="8" type="primary">aroE</name>
    <name evidence="12" type="ORF">SAMN05421743_11177</name>
</gene>
<dbReference type="AlphaFoldDB" id="A0A1H4FGF8"/>
<dbReference type="SUPFAM" id="SSF51735">
    <property type="entry name" value="NAD(P)-binding Rossmann-fold domains"/>
    <property type="match status" value="1"/>
</dbReference>
<feature type="binding site" evidence="8">
    <location>
        <position position="241"/>
    </location>
    <ligand>
        <name>NADP(+)</name>
        <dbReference type="ChEBI" id="CHEBI:58349"/>
    </ligand>
</feature>
<evidence type="ECO:0000259" key="9">
    <source>
        <dbReference type="Pfam" id="PF01488"/>
    </source>
</evidence>
<comment type="pathway">
    <text evidence="1 8">Metabolic intermediate biosynthesis; chorismate biosynthesis; chorismate from D-erythrose 4-phosphate and phosphoenolpyruvate: step 4/7.</text>
</comment>
<dbReference type="SUPFAM" id="SSF53223">
    <property type="entry name" value="Aminoacid dehydrogenase-like, N-terminal domain"/>
    <property type="match status" value="1"/>
</dbReference>
<keyword evidence="13" id="KW-1185">Reference proteome</keyword>
<evidence type="ECO:0000256" key="2">
    <source>
        <dbReference type="ARBA" id="ARBA00012962"/>
    </source>
</evidence>
<dbReference type="GO" id="GO:0009073">
    <property type="term" value="P:aromatic amino acid family biosynthetic process"/>
    <property type="evidence" value="ECO:0007669"/>
    <property type="project" value="UniProtKB-KW"/>
</dbReference>
<feature type="binding site" evidence="8">
    <location>
        <begin position="126"/>
        <end position="130"/>
    </location>
    <ligand>
        <name>NADP(+)</name>
        <dbReference type="ChEBI" id="CHEBI:58349"/>
    </ligand>
</feature>
<evidence type="ECO:0000259" key="10">
    <source>
        <dbReference type="Pfam" id="PF08501"/>
    </source>
</evidence>
<keyword evidence="3 8" id="KW-0028">Amino-acid biosynthesis</keyword>
<proteinExistence type="inferred from homology"/>
<reference evidence="12 13" key="1">
    <citation type="submission" date="2016-10" db="EMBL/GenBank/DDBJ databases">
        <authorList>
            <person name="de Groot N.N."/>
        </authorList>
    </citation>
    <scope>NUCLEOTIDE SEQUENCE [LARGE SCALE GENOMIC DNA]</scope>
    <source>
        <strain evidence="12 13">CCM7597</strain>
    </source>
</reference>
<dbReference type="GO" id="GO:0050661">
    <property type="term" value="F:NADP binding"/>
    <property type="evidence" value="ECO:0007669"/>
    <property type="project" value="InterPro"/>
</dbReference>
<protein>
    <recommendedName>
        <fullName evidence="2 8">Shikimate dehydrogenase (NADP(+))</fullName>
        <shortName evidence="8">SDH</shortName>
        <ecNumber evidence="2 8">1.1.1.25</ecNumber>
    </recommendedName>
</protein>
<evidence type="ECO:0000259" key="11">
    <source>
        <dbReference type="Pfam" id="PF18317"/>
    </source>
</evidence>
<dbReference type="InterPro" id="IPR006151">
    <property type="entry name" value="Shikm_DH/Glu-tRNA_Rdtase"/>
</dbReference>
<dbReference type="PANTHER" id="PTHR21089:SF1">
    <property type="entry name" value="BIFUNCTIONAL 3-DEHYDROQUINATE DEHYDRATASE_SHIKIMATE DEHYDROGENASE, CHLOROPLASTIC"/>
    <property type="match status" value="1"/>
</dbReference>
<dbReference type="Pfam" id="PF01488">
    <property type="entry name" value="Shikimate_DH"/>
    <property type="match status" value="1"/>
</dbReference>
<dbReference type="Proteomes" id="UP000198584">
    <property type="component" value="Unassembled WGS sequence"/>
</dbReference>
<comment type="catalytic activity">
    <reaction evidence="7 8">
        <text>shikimate + NADP(+) = 3-dehydroshikimate + NADPH + H(+)</text>
        <dbReference type="Rhea" id="RHEA:17737"/>
        <dbReference type="ChEBI" id="CHEBI:15378"/>
        <dbReference type="ChEBI" id="CHEBI:16630"/>
        <dbReference type="ChEBI" id="CHEBI:36208"/>
        <dbReference type="ChEBI" id="CHEBI:57783"/>
        <dbReference type="ChEBI" id="CHEBI:58349"/>
        <dbReference type="EC" id="1.1.1.25"/>
    </reaction>
</comment>
<dbReference type="InterPro" id="IPR041121">
    <property type="entry name" value="SDH_C"/>
</dbReference>
<feature type="binding site" evidence="8">
    <location>
        <position position="248"/>
    </location>
    <ligand>
        <name>shikimate</name>
        <dbReference type="ChEBI" id="CHEBI:36208"/>
    </ligand>
</feature>
<dbReference type="CDD" id="cd01065">
    <property type="entry name" value="NAD_bind_Shikimate_DH"/>
    <property type="match status" value="1"/>
</dbReference>
<feature type="domain" description="SDH C-terminal" evidence="11">
    <location>
        <begin position="241"/>
        <end position="270"/>
    </location>
</feature>
<dbReference type="Gene3D" id="3.40.50.10860">
    <property type="entry name" value="Leucine Dehydrogenase, chain A, domain 1"/>
    <property type="match status" value="1"/>
</dbReference>
<dbReference type="InterPro" id="IPR022893">
    <property type="entry name" value="Shikimate_DH_fam"/>
</dbReference>
<evidence type="ECO:0000256" key="5">
    <source>
        <dbReference type="ARBA" id="ARBA00023002"/>
    </source>
</evidence>
<dbReference type="Gene3D" id="3.40.50.720">
    <property type="entry name" value="NAD(P)-binding Rossmann-like Domain"/>
    <property type="match status" value="1"/>
</dbReference>
<feature type="binding site" evidence="8">
    <location>
        <begin position="150"/>
        <end position="155"/>
    </location>
    <ligand>
        <name>NADP(+)</name>
        <dbReference type="ChEBI" id="CHEBI:58349"/>
    </ligand>
</feature>
<feature type="binding site" evidence="8">
    <location>
        <position position="60"/>
    </location>
    <ligand>
        <name>shikimate</name>
        <dbReference type="ChEBI" id="CHEBI:36208"/>
    </ligand>
</feature>
<dbReference type="Pfam" id="PF08501">
    <property type="entry name" value="Shikimate_dh_N"/>
    <property type="match status" value="1"/>
</dbReference>
<feature type="active site" description="Proton acceptor" evidence="8">
    <location>
        <position position="64"/>
    </location>
</feature>
<evidence type="ECO:0000256" key="8">
    <source>
        <dbReference type="HAMAP-Rule" id="MF_00222"/>
    </source>
</evidence>
<feature type="binding site" evidence="8">
    <location>
        <begin position="13"/>
        <end position="15"/>
    </location>
    <ligand>
        <name>shikimate</name>
        <dbReference type="ChEBI" id="CHEBI:36208"/>
    </ligand>
</feature>
<feature type="domain" description="Shikimate dehydrogenase substrate binding N-terminal" evidence="10">
    <location>
        <begin position="5"/>
        <end position="87"/>
    </location>
</feature>